<proteinExistence type="predicted"/>
<name>A0A3P6QES6_9BILA</name>
<feature type="compositionally biased region" description="Basic residues" evidence="1">
    <location>
        <begin position="380"/>
        <end position="398"/>
    </location>
</feature>
<feature type="region of interest" description="Disordered" evidence="1">
    <location>
        <begin position="375"/>
        <end position="464"/>
    </location>
</feature>
<evidence type="ECO:0000313" key="3">
    <source>
        <dbReference type="Proteomes" id="UP000271098"/>
    </source>
</evidence>
<protein>
    <submittedName>
        <fullName evidence="2">Uncharacterized protein</fullName>
    </submittedName>
</protein>
<dbReference type="Proteomes" id="UP000271098">
    <property type="component" value="Unassembled WGS sequence"/>
</dbReference>
<keyword evidence="3" id="KW-1185">Reference proteome</keyword>
<organism evidence="2 3">
    <name type="scientific">Gongylonema pulchrum</name>
    <dbReference type="NCBI Taxonomy" id="637853"/>
    <lineage>
        <taxon>Eukaryota</taxon>
        <taxon>Metazoa</taxon>
        <taxon>Ecdysozoa</taxon>
        <taxon>Nematoda</taxon>
        <taxon>Chromadorea</taxon>
        <taxon>Rhabditida</taxon>
        <taxon>Spirurina</taxon>
        <taxon>Spiruromorpha</taxon>
        <taxon>Spiruroidea</taxon>
        <taxon>Gongylonematidae</taxon>
        <taxon>Gongylonema</taxon>
    </lineage>
</organism>
<reference evidence="2 3" key="1">
    <citation type="submission" date="2018-11" db="EMBL/GenBank/DDBJ databases">
        <authorList>
            <consortium name="Pathogen Informatics"/>
        </authorList>
    </citation>
    <scope>NUCLEOTIDE SEQUENCE [LARGE SCALE GENOMIC DNA]</scope>
</reference>
<accession>A0A3P6QES6</accession>
<feature type="compositionally biased region" description="Basic and acidic residues" evidence="1">
    <location>
        <begin position="446"/>
        <end position="461"/>
    </location>
</feature>
<evidence type="ECO:0000256" key="1">
    <source>
        <dbReference type="SAM" id="MobiDB-lite"/>
    </source>
</evidence>
<evidence type="ECO:0000313" key="2">
    <source>
        <dbReference type="EMBL" id="VDK31184.1"/>
    </source>
</evidence>
<dbReference type="AlphaFoldDB" id="A0A3P6QES6"/>
<gene>
    <name evidence="2" type="ORF">GPUH_LOCUS1900</name>
</gene>
<dbReference type="EMBL" id="UYRT01002557">
    <property type="protein sequence ID" value="VDK31184.1"/>
    <property type="molecule type" value="Genomic_DNA"/>
</dbReference>
<sequence length="476" mass="52362">MDWLLKGYAVSSDKWPAAAKTWYFGADDSSIRSSSSTISLDSYDAAASDVCRSYDDDGDKNSDSVEISEDSDSCLHAEQQFLAADSSTTEAQYRNEPNFTQFSLWSCPENDRNQEESQPLSTDILRQRKLSQLCCKNQFTCYDYQYSFLPPGSRFTGNSCSTSTTTTGSYSDLSLVSSNSLSSAYFSDSTSLSPAPTIFQFSNDFLEEAKSDGENLAGNCGQGFPQQIAGSVVPSSSTVKADKTVKKTGVSVENAQATATNPAYFGTSANPGLLGSRNADTSEPKQRFLSTSEIGSSSSSICENWESLLFCSDDENIRRYVKRAFKYSRVFEILSISSNRFHVSPYSYGLGLPLSYLNSWWPQVGFQADVNCPEAYQKPPSRRTTHCFTRKKKKKRNERKGESGYHSENSTPPLPAEAEGARETVLIEGRKTSESLDFPGSSNITEESRKGDPSENARSGEDSSSNGLIFLYFCVL</sequence>